<evidence type="ECO:0000256" key="1">
    <source>
        <dbReference type="SAM" id="MobiDB-lite"/>
    </source>
</evidence>
<evidence type="ECO:0000313" key="2">
    <source>
        <dbReference type="EMBL" id="RPB15348.1"/>
    </source>
</evidence>
<protein>
    <submittedName>
        <fullName evidence="2">Uncharacterized protein</fullName>
    </submittedName>
</protein>
<feature type="region of interest" description="Disordered" evidence="1">
    <location>
        <begin position="63"/>
        <end position="198"/>
    </location>
</feature>
<sequence>MRYTNSAAHSYAPQPSSDPYRYAYPSSGGSGQVYTPVQRSPSKRDAPLFSVKQDLAYNRYHTHHFTPKDAYPPHSRTFAEYNARYNEREREQKVRRKSSRKRKSMPVPPPPPPPVQIYCDKPRHSSRRRSASPQVESMFYMGTENHPPMFRSKRSRNPYSPSPSPPPAWLGGDGSRRDKMARSPSNYGGGGSGHGEGRLRRVARFLFGSW</sequence>
<gene>
    <name evidence="2" type="ORF">P167DRAFT_425559</name>
</gene>
<dbReference type="InParanoid" id="A0A3N4L0V6"/>
<feature type="region of interest" description="Disordered" evidence="1">
    <location>
        <begin position="1"/>
        <end position="48"/>
    </location>
</feature>
<feature type="compositionally biased region" description="Pro residues" evidence="1">
    <location>
        <begin position="106"/>
        <end position="115"/>
    </location>
</feature>
<feature type="compositionally biased region" description="Polar residues" evidence="1">
    <location>
        <begin position="1"/>
        <end position="17"/>
    </location>
</feature>
<proteinExistence type="predicted"/>
<name>A0A3N4L0V6_9PEZI</name>
<accession>A0A3N4L0V6</accession>
<feature type="compositionally biased region" description="Basic residues" evidence="1">
    <location>
        <begin position="93"/>
        <end position="104"/>
    </location>
</feature>
<dbReference type="AlphaFoldDB" id="A0A3N4L0V6"/>
<keyword evidence="3" id="KW-1185">Reference proteome</keyword>
<dbReference type="Proteomes" id="UP000277580">
    <property type="component" value="Unassembled WGS sequence"/>
</dbReference>
<evidence type="ECO:0000313" key="3">
    <source>
        <dbReference type="Proteomes" id="UP000277580"/>
    </source>
</evidence>
<organism evidence="2 3">
    <name type="scientific">Morchella conica CCBAS932</name>
    <dbReference type="NCBI Taxonomy" id="1392247"/>
    <lineage>
        <taxon>Eukaryota</taxon>
        <taxon>Fungi</taxon>
        <taxon>Dikarya</taxon>
        <taxon>Ascomycota</taxon>
        <taxon>Pezizomycotina</taxon>
        <taxon>Pezizomycetes</taxon>
        <taxon>Pezizales</taxon>
        <taxon>Morchellaceae</taxon>
        <taxon>Morchella</taxon>
    </lineage>
</organism>
<dbReference type="OrthoDB" id="5403250at2759"/>
<reference evidence="2 3" key="1">
    <citation type="journal article" date="2018" name="Nat. Ecol. Evol.">
        <title>Pezizomycetes genomes reveal the molecular basis of ectomycorrhizal truffle lifestyle.</title>
        <authorList>
            <person name="Murat C."/>
            <person name="Payen T."/>
            <person name="Noel B."/>
            <person name="Kuo A."/>
            <person name="Morin E."/>
            <person name="Chen J."/>
            <person name="Kohler A."/>
            <person name="Krizsan K."/>
            <person name="Balestrini R."/>
            <person name="Da Silva C."/>
            <person name="Montanini B."/>
            <person name="Hainaut M."/>
            <person name="Levati E."/>
            <person name="Barry K.W."/>
            <person name="Belfiori B."/>
            <person name="Cichocki N."/>
            <person name="Clum A."/>
            <person name="Dockter R.B."/>
            <person name="Fauchery L."/>
            <person name="Guy J."/>
            <person name="Iotti M."/>
            <person name="Le Tacon F."/>
            <person name="Lindquist E.A."/>
            <person name="Lipzen A."/>
            <person name="Malagnac F."/>
            <person name="Mello A."/>
            <person name="Molinier V."/>
            <person name="Miyauchi S."/>
            <person name="Poulain J."/>
            <person name="Riccioni C."/>
            <person name="Rubini A."/>
            <person name="Sitrit Y."/>
            <person name="Splivallo R."/>
            <person name="Traeger S."/>
            <person name="Wang M."/>
            <person name="Zifcakova L."/>
            <person name="Wipf D."/>
            <person name="Zambonelli A."/>
            <person name="Paolocci F."/>
            <person name="Nowrousian M."/>
            <person name="Ottonello S."/>
            <person name="Baldrian P."/>
            <person name="Spatafora J.W."/>
            <person name="Henrissat B."/>
            <person name="Nagy L.G."/>
            <person name="Aury J.M."/>
            <person name="Wincker P."/>
            <person name="Grigoriev I.V."/>
            <person name="Bonfante P."/>
            <person name="Martin F.M."/>
        </authorList>
    </citation>
    <scope>NUCLEOTIDE SEQUENCE [LARGE SCALE GENOMIC DNA]</scope>
    <source>
        <strain evidence="2 3">CCBAS932</strain>
    </source>
</reference>
<dbReference type="EMBL" id="ML119113">
    <property type="protein sequence ID" value="RPB15348.1"/>
    <property type="molecule type" value="Genomic_DNA"/>
</dbReference>